<dbReference type="EMBL" id="JANAKD010000590">
    <property type="protein sequence ID" value="KAJ3492527.1"/>
    <property type="molecule type" value="Genomic_DNA"/>
</dbReference>
<sequence>MLSYKQLLSSALLVGELAGVATAGFPYCLPGNSCYPSPAAWGQFNTTVGGRLIKITPYGAPCYEATYDAQQCLSLAKSKSNLQFRDSLPAAVMYTNWEQSADLKGCPVPDLPADGSAPPPVKKICDLGAMSNYVVNATGVDDIVASVKWAAKYNLRFRVKNTGHCYTGRSSGEGSFAVWTAHLNDAEVVRGFVPKGTRCAPQDVISAGPAVNVEGLYKFGSANGLTTIGGFTQTVGATGGYLLGGGTGPLGPKYGLGVDNVVQFQVVLADGSQQIVNEALNADLFWALRGGGGAFAVVTRVWLKTYPAFKTINTVSGVVACADAASYNNLISAMVDVQIPSRKAGQTGIWETNPADKSLALVSFATFTGSAETTDKSLAVWSPISTVKGCQAHLGTGQFNGSTSWIDAYNHILPLINAGGLVGVNLADLSRTISNKLMKDPAGRAKMKKFITSSPVPFIFQNAVGGATNNVGAHDTAVHPAWRDVFAFMDSPVFGPWDGISAEQNATVEAVSAGLTETFGSAVYYNEEYPADKDFQGVQWGSNYPRLLAIKKKVDPRGLFNCRNCVGSEAGF</sequence>
<reference evidence="1" key="1">
    <citation type="submission" date="2022-07" db="EMBL/GenBank/DDBJ databases">
        <title>Genome Sequence of Lecanicillium saksenae.</title>
        <authorList>
            <person name="Buettner E."/>
        </authorList>
    </citation>
    <scope>NUCLEOTIDE SEQUENCE</scope>
    <source>
        <strain evidence="1">VT-O1</strain>
    </source>
</reference>
<name>A0ACC1QTX7_9HYPO</name>
<accession>A0ACC1QTX7</accession>
<evidence type="ECO:0000313" key="2">
    <source>
        <dbReference type="Proteomes" id="UP001148737"/>
    </source>
</evidence>
<keyword evidence="2" id="KW-1185">Reference proteome</keyword>
<protein>
    <submittedName>
        <fullName evidence="1">Uncharacterized protein</fullName>
    </submittedName>
</protein>
<comment type="caution">
    <text evidence="1">The sequence shown here is derived from an EMBL/GenBank/DDBJ whole genome shotgun (WGS) entry which is preliminary data.</text>
</comment>
<proteinExistence type="predicted"/>
<organism evidence="1 2">
    <name type="scientific">Lecanicillium saksenae</name>
    <dbReference type="NCBI Taxonomy" id="468837"/>
    <lineage>
        <taxon>Eukaryota</taxon>
        <taxon>Fungi</taxon>
        <taxon>Dikarya</taxon>
        <taxon>Ascomycota</taxon>
        <taxon>Pezizomycotina</taxon>
        <taxon>Sordariomycetes</taxon>
        <taxon>Hypocreomycetidae</taxon>
        <taxon>Hypocreales</taxon>
        <taxon>Cordycipitaceae</taxon>
        <taxon>Lecanicillium</taxon>
    </lineage>
</organism>
<dbReference type="Proteomes" id="UP001148737">
    <property type="component" value="Unassembled WGS sequence"/>
</dbReference>
<gene>
    <name evidence="1" type="ORF">NLG97_g5329</name>
</gene>
<evidence type="ECO:0000313" key="1">
    <source>
        <dbReference type="EMBL" id="KAJ3492527.1"/>
    </source>
</evidence>